<proteinExistence type="predicted"/>
<dbReference type="RefSeq" id="WP_117416371.1">
    <property type="nucleotide sequence ID" value="NZ_QOHO01000021.1"/>
</dbReference>
<accession>A0A3E2NF17</accession>
<dbReference type="Gene3D" id="1.10.10.10">
    <property type="entry name" value="Winged helix-like DNA-binding domain superfamily/Winged helix DNA-binding domain"/>
    <property type="match status" value="1"/>
</dbReference>
<dbReference type="InterPro" id="IPR036388">
    <property type="entry name" value="WH-like_DNA-bd_sf"/>
</dbReference>
<dbReference type="InterPro" id="IPR000944">
    <property type="entry name" value="Tscrpt_reg_Rrf2"/>
</dbReference>
<dbReference type="Proteomes" id="UP000260680">
    <property type="component" value="Unassembled WGS sequence"/>
</dbReference>
<name>A0A3E2NF17_9FIRM</name>
<dbReference type="NCBIfam" id="TIGR00738">
    <property type="entry name" value="rrf2_super"/>
    <property type="match status" value="1"/>
</dbReference>
<dbReference type="OrthoDB" id="9808360at2"/>
<evidence type="ECO:0000313" key="1">
    <source>
        <dbReference type="EMBL" id="RFZ79607.1"/>
    </source>
</evidence>
<dbReference type="Pfam" id="PF02082">
    <property type="entry name" value="Rrf2"/>
    <property type="match status" value="1"/>
</dbReference>
<reference evidence="1 2" key="1">
    <citation type="submission" date="2018-07" db="EMBL/GenBank/DDBJ databases">
        <title>New species, Clostridium PI-S10-A1B.</title>
        <authorList>
            <person name="Krishna G."/>
            <person name="Summeta K."/>
            <person name="Shikha S."/>
            <person name="Prabhu P.B."/>
            <person name="Suresh K."/>
        </authorList>
    </citation>
    <scope>NUCLEOTIDE SEQUENCE [LARGE SCALE GENOMIC DNA]</scope>
    <source>
        <strain evidence="1 2">PI-S10-A1B</strain>
    </source>
</reference>
<dbReference type="GO" id="GO:0003700">
    <property type="term" value="F:DNA-binding transcription factor activity"/>
    <property type="evidence" value="ECO:0007669"/>
    <property type="project" value="TreeGrafter"/>
</dbReference>
<dbReference type="PROSITE" id="PS51197">
    <property type="entry name" value="HTH_RRF2_2"/>
    <property type="match status" value="1"/>
</dbReference>
<dbReference type="EMBL" id="QOHO01000021">
    <property type="protein sequence ID" value="RFZ79607.1"/>
    <property type="molecule type" value="Genomic_DNA"/>
</dbReference>
<dbReference type="InterPro" id="IPR036390">
    <property type="entry name" value="WH_DNA-bd_sf"/>
</dbReference>
<gene>
    <name evidence="1" type="ORF">DS742_07480</name>
</gene>
<protein>
    <submittedName>
        <fullName evidence="1">Rrf2 family transcriptional regulator</fullName>
    </submittedName>
</protein>
<organism evidence="1 2">
    <name type="scientific">Lacrimispora amygdalina</name>
    <dbReference type="NCBI Taxonomy" id="253257"/>
    <lineage>
        <taxon>Bacteria</taxon>
        <taxon>Bacillati</taxon>
        <taxon>Bacillota</taxon>
        <taxon>Clostridia</taxon>
        <taxon>Lachnospirales</taxon>
        <taxon>Lachnospiraceae</taxon>
        <taxon>Lacrimispora</taxon>
    </lineage>
</organism>
<dbReference type="AlphaFoldDB" id="A0A3E2NF17"/>
<evidence type="ECO:0000313" key="2">
    <source>
        <dbReference type="Proteomes" id="UP000260680"/>
    </source>
</evidence>
<dbReference type="GO" id="GO:0005829">
    <property type="term" value="C:cytosol"/>
    <property type="evidence" value="ECO:0007669"/>
    <property type="project" value="TreeGrafter"/>
</dbReference>
<dbReference type="SUPFAM" id="SSF46785">
    <property type="entry name" value="Winged helix' DNA-binding domain"/>
    <property type="match status" value="1"/>
</dbReference>
<dbReference type="PANTHER" id="PTHR33221:SF15">
    <property type="entry name" value="HTH-TYPE TRANSCRIPTIONAL REGULATOR YWGB-RELATED"/>
    <property type="match status" value="1"/>
</dbReference>
<dbReference type="PANTHER" id="PTHR33221">
    <property type="entry name" value="WINGED HELIX-TURN-HELIX TRANSCRIPTIONAL REGULATOR, RRF2 FAMILY"/>
    <property type="match status" value="1"/>
</dbReference>
<sequence length="139" mass="15924">MKFQITTDYAIRVVLYLAQHPGQVCGSREMAEKLCMTYSYMIKVTAKLKAAGFIESVQGPFGGYRLAISPFDITLYDIILAIEGKIQINRCLEDDHYCSRYNIDEQNHCPVHQSFQTLQNQMIEFLKSQRISKLSGMDT</sequence>
<comment type="caution">
    <text evidence="1">The sequence shown here is derived from an EMBL/GenBank/DDBJ whole genome shotgun (WGS) entry which is preliminary data.</text>
</comment>